<comment type="caution">
    <text evidence="5">The sequence shown here is derived from an EMBL/GenBank/DDBJ whole genome shotgun (WGS) entry which is preliminary data.</text>
</comment>
<dbReference type="InterPro" id="IPR004528">
    <property type="entry name" value="KdsB"/>
</dbReference>
<dbReference type="GO" id="GO:0005829">
    <property type="term" value="C:cytosol"/>
    <property type="evidence" value="ECO:0007669"/>
    <property type="project" value="TreeGrafter"/>
</dbReference>
<evidence type="ECO:0000256" key="3">
    <source>
        <dbReference type="ARBA" id="ARBA00022985"/>
    </source>
</evidence>
<comment type="subcellular location">
    <subcellularLocation>
        <location evidence="4">Cytoplasm</location>
    </subcellularLocation>
</comment>
<dbReference type="GO" id="GO:0008690">
    <property type="term" value="F:3-deoxy-manno-octulosonate cytidylyltransferase activity"/>
    <property type="evidence" value="ECO:0007669"/>
    <property type="project" value="UniProtKB-UniRule"/>
</dbReference>
<accession>A0A1F7F1X8</accession>
<dbReference type="NCBIfam" id="NF009905">
    <property type="entry name" value="PRK13368.1"/>
    <property type="match status" value="1"/>
</dbReference>
<organism evidence="5 6">
    <name type="scientific">Candidatus Raymondbacteria bacterium RIFOXYD12_FULL_49_13</name>
    <dbReference type="NCBI Taxonomy" id="1817890"/>
    <lineage>
        <taxon>Bacteria</taxon>
        <taxon>Raymondiibacteriota</taxon>
    </lineage>
</organism>
<keyword evidence="1 4" id="KW-0808">Transferase</keyword>
<proteinExistence type="inferred from homology"/>
<dbReference type="InterPro" id="IPR003329">
    <property type="entry name" value="Cytidylyl_trans"/>
</dbReference>
<dbReference type="UniPathway" id="UPA00358">
    <property type="reaction ID" value="UER00476"/>
</dbReference>
<evidence type="ECO:0000313" key="5">
    <source>
        <dbReference type="EMBL" id="OGK00506.1"/>
    </source>
</evidence>
<evidence type="ECO:0000313" key="6">
    <source>
        <dbReference type="Proteomes" id="UP000179243"/>
    </source>
</evidence>
<dbReference type="GO" id="GO:0033468">
    <property type="term" value="P:CMP-keto-3-deoxy-D-manno-octulosonic acid biosynthetic process"/>
    <property type="evidence" value="ECO:0007669"/>
    <property type="project" value="UniProtKB-UniRule"/>
</dbReference>
<evidence type="ECO:0000256" key="4">
    <source>
        <dbReference type="HAMAP-Rule" id="MF_00057"/>
    </source>
</evidence>
<dbReference type="AlphaFoldDB" id="A0A1F7F1X8"/>
<dbReference type="Pfam" id="PF02348">
    <property type="entry name" value="CTP_transf_3"/>
    <property type="match status" value="1"/>
</dbReference>
<dbReference type="EMBL" id="MFYX01000146">
    <property type="protein sequence ID" value="OGK00506.1"/>
    <property type="molecule type" value="Genomic_DNA"/>
</dbReference>
<protein>
    <recommendedName>
        <fullName evidence="4">3-deoxy-manno-octulosonate cytidylyltransferase</fullName>
        <ecNumber evidence="4">2.7.7.38</ecNumber>
    </recommendedName>
    <alternativeName>
        <fullName evidence="4">CMP-2-keto-3-deoxyoctulosonic acid synthase</fullName>
        <shortName evidence="4">CKS</shortName>
        <shortName evidence="4">CMP-KDO synthase</shortName>
    </alternativeName>
</protein>
<gene>
    <name evidence="4" type="primary">kdsB</name>
    <name evidence="5" type="ORF">A2519_10900</name>
</gene>
<comment type="function">
    <text evidence="4">Activates KDO (a required 8-carbon sugar) for incorporation into bacterial lipopolysaccharide in Gram-negative bacteria.</text>
</comment>
<dbReference type="SUPFAM" id="SSF53448">
    <property type="entry name" value="Nucleotide-diphospho-sugar transferases"/>
    <property type="match status" value="1"/>
</dbReference>
<dbReference type="InterPro" id="IPR029044">
    <property type="entry name" value="Nucleotide-diphossugar_trans"/>
</dbReference>
<dbReference type="Gene3D" id="3.90.550.10">
    <property type="entry name" value="Spore Coat Polysaccharide Biosynthesis Protein SpsA, Chain A"/>
    <property type="match status" value="1"/>
</dbReference>
<sequence>MKIYAVIPARYASTRFPGKPLCLLCGKPMIQWTYERTACLRVLSDTLVATDDTRIAQCVRNFGGKVVMTRSSIKTGTDRVAAALHGKHYDWVFNIQGDEPLINSGLLTAMVRKTAAITPPAIITAVRKIEHQDDLENQNVVKVVLTQDGRALYFSRASVPDTRRSKRSGSAVLYRHIGVYLFHRTALDRFIRRGATALEKVEQLEQLRALEMGIPIYAVKTGYSPHGVDVPADVAVVERYIRRYVYKK</sequence>
<dbReference type="GO" id="GO:0009103">
    <property type="term" value="P:lipopolysaccharide biosynthetic process"/>
    <property type="evidence" value="ECO:0007669"/>
    <property type="project" value="UniProtKB-UniRule"/>
</dbReference>
<dbReference type="CDD" id="cd02517">
    <property type="entry name" value="CMP-KDO-Synthetase"/>
    <property type="match status" value="1"/>
</dbReference>
<dbReference type="NCBIfam" id="NF003950">
    <property type="entry name" value="PRK05450.1-3"/>
    <property type="match status" value="1"/>
</dbReference>
<dbReference type="HAMAP" id="MF_00057">
    <property type="entry name" value="KdsB"/>
    <property type="match status" value="1"/>
</dbReference>
<keyword evidence="4" id="KW-0963">Cytoplasm</keyword>
<dbReference type="NCBIfam" id="TIGR00466">
    <property type="entry name" value="kdsB"/>
    <property type="match status" value="1"/>
</dbReference>
<dbReference type="PANTHER" id="PTHR42866">
    <property type="entry name" value="3-DEOXY-MANNO-OCTULOSONATE CYTIDYLYLTRANSFERASE"/>
    <property type="match status" value="1"/>
</dbReference>
<dbReference type="EC" id="2.7.7.38" evidence="4"/>
<name>A0A1F7F1X8_UNCRA</name>
<comment type="catalytic activity">
    <reaction evidence="4">
        <text>3-deoxy-alpha-D-manno-oct-2-ulosonate + CTP = CMP-3-deoxy-beta-D-manno-octulosonate + diphosphate</text>
        <dbReference type="Rhea" id="RHEA:23448"/>
        <dbReference type="ChEBI" id="CHEBI:33019"/>
        <dbReference type="ChEBI" id="CHEBI:37563"/>
        <dbReference type="ChEBI" id="CHEBI:85986"/>
        <dbReference type="ChEBI" id="CHEBI:85987"/>
        <dbReference type="EC" id="2.7.7.38"/>
    </reaction>
</comment>
<comment type="similarity">
    <text evidence="4">Belongs to the KdsB family.</text>
</comment>
<keyword evidence="2 4" id="KW-0548">Nucleotidyltransferase</keyword>
<evidence type="ECO:0000256" key="1">
    <source>
        <dbReference type="ARBA" id="ARBA00022679"/>
    </source>
</evidence>
<comment type="pathway">
    <text evidence="4">Nucleotide-sugar biosynthesis; CMP-3-deoxy-D-manno-octulosonate biosynthesis; CMP-3-deoxy-D-manno-octulosonate from 3-deoxy-D-manno-octulosonate and CTP: step 1/1.</text>
</comment>
<keyword evidence="3 4" id="KW-0448">Lipopolysaccharide biosynthesis</keyword>
<dbReference type="NCBIfam" id="NF003952">
    <property type="entry name" value="PRK05450.1-5"/>
    <property type="match status" value="1"/>
</dbReference>
<dbReference type="Proteomes" id="UP000179243">
    <property type="component" value="Unassembled WGS sequence"/>
</dbReference>
<reference evidence="5 6" key="1">
    <citation type="journal article" date="2016" name="Nat. Commun.">
        <title>Thousands of microbial genomes shed light on interconnected biogeochemical processes in an aquifer system.</title>
        <authorList>
            <person name="Anantharaman K."/>
            <person name="Brown C.T."/>
            <person name="Hug L.A."/>
            <person name="Sharon I."/>
            <person name="Castelle C.J."/>
            <person name="Probst A.J."/>
            <person name="Thomas B.C."/>
            <person name="Singh A."/>
            <person name="Wilkins M.J."/>
            <person name="Karaoz U."/>
            <person name="Brodie E.L."/>
            <person name="Williams K.H."/>
            <person name="Hubbard S.S."/>
            <person name="Banfield J.F."/>
        </authorList>
    </citation>
    <scope>NUCLEOTIDE SEQUENCE [LARGE SCALE GENOMIC DNA]</scope>
</reference>
<dbReference type="PANTHER" id="PTHR42866:SF2">
    <property type="entry name" value="3-DEOXY-MANNO-OCTULOSONATE CYTIDYLYLTRANSFERASE, MITOCHONDRIAL"/>
    <property type="match status" value="1"/>
</dbReference>
<evidence type="ECO:0000256" key="2">
    <source>
        <dbReference type="ARBA" id="ARBA00022695"/>
    </source>
</evidence>